<dbReference type="GO" id="GO:0034473">
    <property type="term" value="P:U1 snRNA 3'-end processing"/>
    <property type="evidence" value="ECO:0007669"/>
    <property type="project" value="TreeGrafter"/>
</dbReference>
<evidence type="ECO:0000256" key="1">
    <source>
        <dbReference type="ARBA" id="ARBA00004496"/>
    </source>
</evidence>
<dbReference type="CTD" id="5393"/>
<evidence type="ECO:0000256" key="11">
    <source>
        <dbReference type="SAM" id="MobiDB-lite"/>
    </source>
</evidence>
<dbReference type="InterPro" id="IPR015847">
    <property type="entry name" value="ExoRNase_PH_dom2"/>
</dbReference>
<keyword evidence="8" id="KW-0694">RNA-binding</keyword>
<reference evidence="14" key="3">
    <citation type="submission" date="2025-09" db="UniProtKB">
        <authorList>
            <consortium name="Ensembl"/>
        </authorList>
    </citation>
    <scope>IDENTIFICATION</scope>
</reference>
<proteinExistence type="inferred from homology"/>
<dbReference type="OrthoDB" id="10264038at2759"/>
<name>A0A3B4BRM8_PYGNA</name>
<sequence length="477" mass="52856">MIDDAGGTTLVRAGSDHAHSGHCFAAALRAPVRSHRLAVAALHRLALAGPTSSHGARRNSATEGLQKRVFTATRRVKMRETPLSNCERLFLLKAIEEKKRLDGRQAYDYRNIKITFGTDYGCCTVCLGKTRVLAQVSCELVPPKDSRPTEGIMFFNLELSSMASPGFQPSRQSELLVTLNRQLERCLRNSKCIDTESLCVVSGEKVWQIRVDVHVLNHDGNLMDAASIAAISALCHFRRPDVAIQGRDITVFSPEERDPVPLSIYHMPICVSFAFFQQGTYLLVDPCEKEELVMDGLLVIAMNKHREICSVQSSGGIMLLKDQVIRCSKIASVKVSEITELINKALENDRQVRKEGGKFGFAESIPKERITALKREQAPVEMKDIEETADEIVREAEAPSEAVHSPVIVATGTGQVGEGLQNTWGLEEEDAEEEFQGGMDGKEKKKDEVMVISDSEEEEVVILKPEAQKSKSRRPKN</sequence>
<dbReference type="GO" id="GO:0071028">
    <property type="term" value="P:nuclear mRNA surveillance"/>
    <property type="evidence" value="ECO:0007669"/>
    <property type="project" value="TreeGrafter"/>
</dbReference>
<evidence type="ECO:0000256" key="6">
    <source>
        <dbReference type="ARBA" id="ARBA00022552"/>
    </source>
</evidence>
<dbReference type="AlphaFoldDB" id="A0A3B4BRM8"/>
<accession>A0A3B4BRM8</accession>
<comment type="similarity">
    <text evidence="3">Belongs to the RNase PH family.</text>
</comment>
<feature type="domain" description="Exoribonuclease phosphorolytic" evidence="12">
    <location>
        <begin position="109"/>
        <end position="240"/>
    </location>
</feature>
<dbReference type="PANTHER" id="PTHR11097:SF14">
    <property type="entry name" value="EXOSOME COMPLEX COMPONENT RRP45"/>
    <property type="match status" value="1"/>
</dbReference>
<dbReference type="Pfam" id="PF03725">
    <property type="entry name" value="RNase_PH_C"/>
    <property type="match status" value="1"/>
</dbReference>
<evidence type="ECO:0000313" key="15">
    <source>
        <dbReference type="Proteomes" id="UP001501920"/>
    </source>
</evidence>
<dbReference type="CDD" id="cd11368">
    <property type="entry name" value="RNase_PH_RRP45"/>
    <property type="match status" value="1"/>
</dbReference>
<organism evidence="14 15">
    <name type="scientific">Pygocentrus nattereri</name>
    <name type="common">Red-bellied piranha</name>
    <dbReference type="NCBI Taxonomy" id="42514"/>
    <lineage>
        <taxon>Eukaryota</taxon>
        <taxon>Metazoa</taxon>
        <taxon>Chordata</taxon>
        <taxon>Craniata</taxon>
        <taxon>Vertebrata</taxon>
        <taxon>Euteleostomi</taxon>
        <taxon>Actinopterygii</taxon>
        <taxon>Neopterygii</taxon>
        <taxon>Teleostei</taxon>
        <taxon>Ostariophysi</taxon>
        <taxon>Characiformes</taxon>
        <taxon>Characoidei</taxon>
        <taxon>Pygocentrus</taxon>
    </lineage>
</organism>
<dbReference type="InterPro" id="IPR020568">
    <property type="entry name" value="Ribosomal_Su5_D2-typ_SF"/>
</dbReference>
<dbReference type="GeneID" id="108434312"/>
<dbReference type="GO" id="GO:0000177">
    <property type="term" value="C:cytoplasmic exosome (RNase complex)"/>
    <property type="evidence" value="ECO:0007669"/>
    <property type="project" value="TreeGrafter"/>
</dbReference>
<dbReference type="GO" id="GO:0034475">
    <property type="term" value="P:U4 snRNA 3'-end processing"/>
    <property type="evidence" value="ECO:0007669"/>
    <property type="project" value="TreeGrafter"/>
</dbReference>
<dbReference type="InterPro" id="IPR036345">
    <property type="entry name" value="ExoRNase_PH_dom2_sf"/>
</dbReference>
<evidence type="ECO:0000256" key="9">
    <source>
        <dbReference type="ARBA" id="ARBA00023242"/>
    </source>
</evidence>
<keyword evidence="9" id="KW-0539">Nucleus</keyword>
<dbReference type="Ensembl" id="ENSPNAT00000012652.2">
    <property type="protein sequence ID" value="ENSPNAP00000001146.1"/>
    <property type="gene ID" value="ENSPNAG00000000578.2"/>
</dbReference>
<dbReference type="GO" id="GO:0071035">
    <property type="term" value="P:nuclear polyadenylation-dependent rRNA catabolic process"/>
    <property type="evidence" value="ECO:0007669"/>
    <property type="project" value="TreeGrafter"/>
</dbReference>
<keyword evidence="7" id="KW-0271">Exosome</keyword>
<dbReference type="GO" id="GO:0034476">
    <property type="term" value="P:U5 snRNA 3'-end processing"/>
    <property type="evidence" value="ECO:0007669"/>
    <property type="project" value="TreeGrafter"/>
</dbReference>
<keyword evidence="15" id="KW-1185">Reference proteome</keyword>
<evidence type="ECO:0000256" key="5">
    <source>
        <dbReference type="ARBA" id="ARBA00022490"/>
    </source>
</evidence>
<dbReference type="GO" id="GO:0005730">
    <property type="term" value="C:nucleolus"/>
    <property type="evidence" value="ECO:0007669"/>
    <property type="project" value="UniProtKB-SubCell"/>
</dbReference>
<evidence type="ECO:0000256" key="10">
    <source>
        <dbReference type="ARBA" id="ARBA00032660"/>
    </source>
</evidence>
<dbReference type="STRING" id="42514.ENSPNAP00000001146"/>
<feature type="region of interest" description="Disordered" evidence="11">
    <location>
        <begin position="457"/>
        <end position="477"/>
    </location>
</feature>
<dbReference type="GeneTree" id="ENSGT00950000183130"/>
<dbReference type="InterPro" id="IPR050590">
    <property type="entry name" value="Exosome_comp_Rrp42_subfam"/>
</dbReference>
<dbReference type="GO" id="GO:0071038">
    <property type="term" value="P:TRAMP-dependent tRNA surveillance pathway"/>
    <property type="evidence" value="ECO:0007669"/>
    <property type="project" value="TreeGrafter"/>
</dbReference>
<dbReference type="GO" id="GO:0000467">
    <property type="term" value="P:exonucleolytic trimming to generate mature 3'-end of 5.8S rRNA from tricistronic rRNA transcript (SSU-rRNA, 5.8S rRNA, LSU-rRNA)"/>
    <property type="evidence" value="ECO:0007669"/>
    <property type="project" value="TreeGrafter"/>
</dbReference>
<dbReference type="OMA" id="GPQFENG"/>
<reference evidence="14" key="2">
    <citation type="submission" date="2025-08" db="UniProtKB">
        <authorList>
            <consortium name="Ensembl"/>
        </authorList>
    </citation>
    <scope>IDENTIFICATION</scope>
</reference>
<comment type="subcellular location">
    <subcellularLocation>
        <location evidence="1">Cytoplasm</location>
    </subcellularLocation>
    <subcellularLocation>
        <location evidence="2">Nucleus</location>
        <location evidence="2">Nucleolus</location>
    </subcellularLocation>
</comment>
<dbReference type="Gene3D" id="3.30.230.70">
    <property type="entry name" value="GHMP Kinase, N-terminal domain"/>
    <property type="match status" value="1"/>
</dbReference>
<evidence type="ECO:0000256" key="2">
    <source>
        <dbReference type="ARBA" id="ARBA00004604"/>
    </source>
</evidence>
<evidence type="ECO:0000259" key="13">
    <source>
        <dbReference type="Pfam" id="PF03725"/>
    </source>
</evidence>
<keyword evidence="5" id="KW-0963">Cytoplasm</keyword>
<dbReference type="Proteomes" id="UP001501920">
    <property type="component" value="Chromosome 22"/>
</dbReference>
<evidence type="ECO:0000313" key="14">
    <source>
        <dbReference type="Ensembl" id="ENSPNAP00000001146.1"/>
    </source>
</evidence>
<keyword evidence="6" id="KW-0698">rRNA processing</keyword>
<evidence type="ECO:0000256" key="8">
    <source>
        <dbReference type="ARBA" id="ARBA00022884"/>
    </source>
</evidence>
<dbReference type="Pfam" id="PF01138">
    <property type="entry name" value="RNase_PH"/>
    <property type="match status" value="1"/>
</dbReference>
<evidence type="ECO:0000256" key="3">
    <source>
        <dbReference type="ARBA" id="ARBA00006678"/>
    </source>
</evidence>
<evidence type="ECO:0000259" key="12">
    <source>
        <dbReference type="Pfam" id="PF01138"/>
    </source>
</evidence>
<feature type="domain" description="Exoribonuclease phosphorolytic" evidence="13">
    <location>
        <begin position="266"/>
        <end position="332"/>
    </location>
</feature>
<evidence type="ECO:0000256" key="7">
    <source>
        <dbReference type="ARBA" id="ARBA00022835"/>
    </source>
</evidence>
<dbReference type="GO" id="GO:0016075">
    <property type="term" value="P:rRNA catabolic process"/>
    <property type="evidence" value="ECO:0007669"/>
    <property type="project" value="TreeGrafter"/>
</dbReference>
<evidence type="ECO:0000256" key="4">
    <source>
        <dbReference type="ARBA" id="ARBA00019572"/>
    </source>
</evidence>
<dbReference type="FunFam" id="3.30.230.70:FF:000005">
    <property type="entry name" value="Exosome complex component RRP45"/>
    <property type="match status" value="1"/>
</dbReference>
<dbReference type="InterPro" id="IPR033100">
    <property type="entry name" value="Rrp45"/>
</dbReference>
<dbReference type="SUPFAM" id="SSF54211">
    <property type="entry name" value="Ribosomal protein S5 domain 2-like"/>
    <property type="match status" value="1"/>
</dbReference>
<dbReference type="InterPro" id="IPR001247">
    <property type="entry name" value="ExoRNase_PH_dom1"/>
</dbReference>
<dbReference type="PANTHER" id="PTHR11097">
    <property type="entry name" value="EXOSOME COMPLEX EXONUCLEASE RIBOSOMAL RNA PROCESSING PROTEIN"/>
    <property type="match status" value="1"/>
</dbReference>
<dbReference type="GO" id="GO:0000176">
    <property type="term" value="C:nuclear exosome (RNase complex)"/>
    <property type="evidence" value="ECO:0007669"/>
    <property type="project" value="TreeGrafter"/>
</dbReference>
<dbReference type="InterPro" id="IPR027408">
    <property type="entry name" value="PNPase/RNase_PH_dom_sf"/>
</dbReference>
<dbReference type="GO" id="GO:0035925">
    <property type="term" value="F:mRNA 3'-UTR AU-rich region binding"/>
    <property type="evidence" value="ECO:0007669"/>
    <property type="project" value="TreeGrafter"/>
</dbReference>
<reference evidence="14 15" key="1">
    <citation type="submission" date="2020-10" db="EMBL/GenBank/DDBJ databases">
        <title>Pygocentrus nattereri (red-bellied piranha) genome, fPygNat1, primary haplotype.</title>
        <authorList>
            <person name="Myers G."/>
            <person name="Meyer A."/>
            <person name="Karagic N."/>
            <person name="Pippel M."/>
            <person name="Winkler S."/>
            <person name="Tracey A."/>
            <person name="Wood J."/>
            <person name="Formenti G."/>
            <person name="Howe K."/>
            <person name="Fedrigo O."/>
            <person name="Jarvis E.D."/>
        </authorList>
    </citation>
    <scope>NUCLEOTIDE SEQUENCE [LARGE SCALE GENOMIC DNA]</scope>
</reference>
<protein>
    <recommendedName>
        <fullName evidence="4">Exosome complex component RRP45</fullName>
    </recommendedName>
    <alternativeName>
        <fullName evidence="10">Exosome component 9</fullName>
    </alternativeName>
</protein>
<dbReference type="SUPFAM" id="SSF55666">
    <property type="entry name" value="Ribonuclease PH domain 2-like"/>
    <property type="match status" value="1"/>
</dbReference>